<dbReference type="Pfam" id="PF00884">
    <property type="entry name" value="Sulfatase"/>
    <property type="match status" value="1"/>
</dbReference>
<keyword evidence="9" id="KW-1185">Reference proteome</keyword>
<reference evidence="8 9" key="1">
    <citation type="submission" date="2022-03" db="EMBL/GenBank/DDBJ databases">
        <title>Novel taxa within the pig intestine.</title>
        <authorList>
            <person name="Wylensek D."/>
            <person name="Bishof K."/>
            <person name="Afrizal A."/>
            <person name="Clavel T."/>
        </authorList>
    </citation>
    <scope>NUCLEOTIDE SEQUENCE [LARGE SCALE GENOMIC DNA]</scope>
    <source>
        <strain evidence="8 9">CLA-KB-P66</strain>
    </source>
</reference>
<dbReference type="InterPro" id="IPR050448">
    <property type="entry name" value="OpgB/LTA_synthase_biosynth"/>
</dbReference>
<evidence type="ECO:0000256" key="4">
    <source>
        <dbReference type="ARBA" id="ARBA00022989"/>
    </source>
</evidence>
<dbReference type="InterPro" id="IPR017850">
    <property type="entry name" value="Alkaline_phosphatase_core_sf"/>
</dbReference>
<evidence type="ECO:0000256" key="6">
    <source>
        <dbReference type="SAM" id="Phobius"/>
    </source>
</evidence>
<keyword evidence="5 6" id="KW-0472">Membrane</keyword>
<dbReference type="PANTHER" id="PTHR47371">
    <property type="entry name" value="LIPOTEICHOIC ACID SYNTHASE"/>
    <property type="match status" value="1"/>
</dbReference>
<evidence type="ECO:0000313" key="9">
    <source>
        <dbReference type="Proteomes" id="UP001275932"/>
    </source>
</evidence>
<sequence>MKNLKRDAILFVIIALVFCLGRLSIYFIFSEFEESRITLAWIKRSLQFDFMSAAYFILPTAVITIAGMFSGREFLRLKKTYAVLAIMVAASLAVLNVCYFFEYKSQFNFWIFGIFFDDAGAIFNTIKEQYPESLMILGFGAFFAALVFFVNAVFGKKSEKSERLPLKKSVLFCAAYVFLLFVLLRGVRISGRPLQVRDIAVTADEHMNNLIPTSAYCLKEEVFRFLTAKLSGGLKNFNAREKDLPHFLNSVFGGEFKTIDEPLKRVSKGALIERPSRIFVIICESHSAWPLIEDLPDYDIIPNTKKLLENSVFSRRSFPSGNGTMATVSSIISGIPYCGISVEGVLKKTDDFAFAKFMKRLGYSSTFYYGGQSTWLRLGEFASFMGFDRVVGGEKMGDVFGTVEWGVRDRDLFEFIEKSEIPENSFNMVLTVSNHQPYDVDLKAENCPAVLKSEDDNKIWHAWYTDKYLGIFIEKMLKKYPDSIFVVTGDHPSRYKPEKIRKIDEFDHVVPIIFAGRGVQDIAFEKDFAKHLDIFPTLVEMIAPKGFEYKTWGESMFEKSRKVPPLYVKAIVSDGKIIGLSSSDCPEKMRELARRYHALAYYRSKNSEELPKEK</sequence>
<feature type="transmembrane region" description="Helical" evidence="6">
    <location>
        <begin position="50"/>
        <end position="69"/>
    </location>
</feature>
<comment type="caution">
    <text evidence="8">The sequence shown here is derived from an EMBL/GenBank/DDBJ whole genome shotgun (WGS) entry which is preliminary data.</text>
</comment>
<keyword evidence="2" id="KW-1003">Cell membrane</keyword>
<evidence type="ECO:0000313" key="8">
    <source>
        <dbReference type="EMBL" id="MDX8415870.1"/>
    </source>
</evidence>
<feature type="transmembrane region" description="Helical" evidence="6">
    <location>
        <begin position="133"/>
        <end position="154"/>
    </location>
</feature>
<keyword evidence="4 6" id="KW-1133">Transmembrane helix</keyword>
<evidence type="ECO:0000256" key="1">
    <source>
        <dbReference type="ARBA" id="ARBA00004651"/>
    </source>
</evidence>
<dbReference type="PANTHER" id="PTHR47371:SF3">
    <property type="entry name" value="PHOSPHOGLYCEROL TRANSFERASE I"/>
    <property type="match status" value="1"/>
</dbReference>
<feature type="transmembrane region" description="Helical" evidence="6">
    <location>
        <begin position="169"/>
        <end position="187"/>
    </location>
</feature>
<dbReference type="Proteomes" id="UP001275932">
    <property type="component" value="Unassembled WGS sequence"/>
</dbReference>
<name>A0ABU4WJY5_9BACT</name>
<protein>
    <submittedName>
        <fullName evidence="8">Sulfatase-like hydrolase/transferase</fullName>
    </submittedName>
</protein>
<proteinExistence type="predicted"/>
<gene>
    <name evidence="8" type="ORF">MOX91_06745</name>
</gene>
<keyword evidence="3 6" id="KW-0812">Transmembrane</keyword>
<accession>A0ABU4WJY5</accession>
<evidence type="ECO:0000256" key="5">
    <source>
        <dbReference type="ARBA" id="ARBA00023136"/>
    </source>
</evidence>
<dbReference type="SUPFAM" id="SSF53649">
    <property type="entry name" value="Alkaline phosphatase-like"/>
    <property type="match status" value="1"/>
</dbReference>
<evidence type="ECO:0000256" key="2">
    <source>
        <dbReference type="ARBA" id="ARBA00022475"/>
    </source>
</evidence>
<dbReference type="InterPro" id="IPR000917">
    <property type="entry name" value="Sulfatase_N"/>
</dbReference>
<evidence type="ECO:0000259" key="7">
    <source>
        <dbReference type="Pfam" id="PF00884"/>
    </source>
</evidence>
<dbReference type="Gene3D" id="3.40.720.10">
    <property type="entry name" value="Alkaline Phosphatase, subunit A"/>
    <property type="match status" value="1"/>
</dbReference>
<dbReference type="CDD" id="cd16015">
    <property type="entry name" value="LTA_synthase"/>
    <property type="match status" value="1"/>
</dbReference>
<feature type="transmembrane region" description="Helical" evidence="6">
    <location>
        <begin position="81"/>
        <end position="101"/>
    </location>
</feature>
<comment type="subcellular location">
    <subcellularLocation>
        <location evidence="1">Cell membrane</location>
        <topology evidence="1">Multi-pass membrane protein</topology>
    </subcellularLocation>
</comment>
<dbReference type="EMBL" id="JALBUT010000007">
    <property type="protein sequence ID" value="MDX8415870.1"/>
    <property type="molecule type" value="Genomic_DNA"/>
</dbReference>
<feature type="transmembrane region" description="Helical" evidence="6">
    <location>
        <begin position="9"/>
        <end position="30"/>
    </location>
</feature>
<dbReference type="RefSeq" id="WP_370397323.1">
    <property type="nucleotide sequence ID" value="NZ_JALBUT010000007.1"/>
</dbReference>
<organism evidence="8 9">
    <name type="scientific">Intestinicryptomonas porci</name>
    <dbReference type="NCBI Taxonomy" id="2926320"/>
    <lineage>
        <taxon>Bacteria</taxon>
        <taxon>Pseudomonadati</taxon>
        <taxon>Verrucomicrobiota</taxon>
        <taxon>Opitutia</taxon>
        <taxon>Opitutales</taxon>
        <taxon>Intestinicryptomonaceae</taxon>
        <taxon>Intestinicryptomonas</taxon>
    </lineage>
</organism>
<feature type="domain" description="Sulfatase N-terminal" evidence="7">
    <location>
        <begin position="278"/>
        <end position="540"/>
    </location>
</feature>
<evidence type="ECO:0000256" key="3">
    <source>
        <dbReference type="ARBA" id="ARBA00022692"/>
    </source>
</evidence>